<protein>
    <submittedName>
        <fullName evidence="1">Uncharacterized protein</fullName>
    </submittedName>
</protein>
<dbReference type="PANTHER" id="PTHR35708:SF6">
    <property type="entry name" value="BNAA07G04560D PROTEIN"/>
    <property type="match status" value="1"/>
</dbReference>
<dbReference type="PANTHER" id="PTHR35708">
    <property type="entry name" value="GB|AAD25831.1"/>
    <property type="match status" value="1"/>
</dbReference>
<organism evidence="1 2">
    <name type="scientific">Arabidopsis thaliana x Arabidopsis arenosa</name>
    <dbReference type="NCBI Taxonomy" id="1240361"/>
    <lineage>
        <taxon>Eukaryota</taxon>
        <taxon>Viridiplantae</taxon>
        <taxon>Streptophyta</taxon>
        <taxon>Embryophyta</taxon>
        <taxon>Tracheophyta</taxon>
        <taxon>Spermatophyta</taxon>
        <taxon>Magnoliopsida</taxon>
        <taxon>eudicotyledons</taxon>
        <taxon>Gunneridae</taxon>
        <taxon>Pentapetalae</taxon>
        <taxon>rosids</taxon>
        <taxon>malvids</taxon>
        <taxon>Brassicales</taxon>
        <taxon>Brassicaceae</taxon>
        <taxon>Camelineae</taxon>
        <taxon>Arabidopsis</taxon>
    </lineage>
</organism>
<gene>
    <name evidence="1" type="ORF">ISN45_At02g003450</name>
</gene>
<dbReference type="AlphaFoldDB" id="A0A8T2FX75"/>
<evidence type="ECO:0000313" key="2">
    <source>
        <dbReference type="Proteomes" id="UP000694240"/>
    </source>
</evidence>
<dbReference type="EMBL" id="JAEFBK010000002">
    <property type="protein sequence ID" value="KAG7635851.1"/>
    <property type="molecule type" value="Genomic_DNA"/>
</dbReference>
<reference evidence="1 2" key="1">
    <citation type="submission" date="2020-12" db="EMBL/GenBank/DDBJ databases">
        <title>Concerted genomic and epigenomic changes stabilize Arabidopsis allopolyploids.</title>
        <authorList>
            <person name="Chen Z."/>
        </authorList>
    </citation>
    <scope>NUCLEOTIDE SEQUENCE [LARGE SCALE GENOMIC DNA]</scope>
    <source>
        <strain evidence="1">Allo738</strain>
        <tissue evidence="1">Leaf</tissue>
    </source>
</reference>
<keyword evidence="2" id="KW-1185">Reference proteome</keyword>
<evidence type="ECO:0000313" key="1">
    <source>
        <dbReference type="EMBL" id="KAG7635851.1"/>
    </source>
</evidence>
<dbReference type="Proteomes" id="UP000694240">
    <property type="component" value="Chromosome 2"/>
</dbReference>
<sequence>MVAHGLPTLYALESVQSSKLKGFVPLKSPRESVSDAQVGAVVAPQISKQNKQCTGFWVSYYLRVEMNPEKNIEEEYVLMSLASILLKRPFSWVSLLAPPLLHILGIRFLHLLLTCTALFFSSFFFPISLPHSSIQSSKQDQDQEGHYIATKDITGKSEENLEKTNEEDDDGAIPDDESLIELSLPSGHYLGHHYNSNKNHLYIHNKVQDFRLFDLLNEINDFIEEDNLIEIDISIGSIKYSRFEIKA</sequence>
<name>A0A8T2FX75_9BRAS</name>
<comment type="caution">
    <text evidence="1">The sequence shown here is derived from an EMBL/GenBank/DDBJ whole genome shotgun (WGS) entry which is preliminary data.</text>
</comment>
<accession>A0A8T2FX75</accession>
<proteinExistence type="predicted"/>